<dbReference type="GO" id="GO:0004672">
    <property type="term" value="F:protein kinase activity"/>
    <property type="evidence" value="ECO:0007669"/>
    <property type="project" value="InterPro"/>
</dbReference>
<dbReference type="EMBL" id="JAUEPR010000022">
    <property type="protein sequence ID" value="KAK0475736.1"/>
    <property type="molecule type" value="Genomic_DNA"/>
</dbReference>
<name>A0AA39TAB2_9AGAR</name>
<dbReference type="AlphaFoldDB" id="A0AA39TAB2"/>
<dbReference type="GO" id="GO:0005524">
    <property type="term" value="F:ATP binding"/>
    <property type="evidence" value="ECO:0007669"/>
    <property type="project" value="InterPro"/>
</dbReference>
<dbReference type="SMART" id="SM00220">
    <property type="entry name" value="S_TKc"/>
    <property type="match status" value="1"/>
</dbReference>
<feature type="domain" description="Protein kinase" evidence="1">
    <location>
        <begin position="60"/>
        <end position="365"/>
    </location>
</feature>
<dbReference type="Gene3D" id="1.10.510.10">
    <property type="entry name" value="Transferase(Phosphotransferase) domain 1"/>
    <property type="match status" value="1"/>
</dbReference>
<dbReference type="InterPro" id="IPR011009">
    <property type="entry name" value="Kinase-like_dom_sf"/>
</dbReference>
<dbReference type="SUPFAM" id="SSF56112">
    <property type="entry name" value="Protein kinase-like (PK-like)"/>
    <property type="match status" value="1"/>
</dbReference>
<sequence>MRTLSSTSTLQPHVLINRARLQLCQGWDKRDPANIFNGLKMALENSEKSKIILAFRNIFHHQRGLIGRDTCVLLACSSAWPDQERVVKISWPSIHHDSEKTLMEVPNAKGEKMADERNRHWASNHLSDIVHSQDSSQQRRLVEALNKAEYADRKVFTYEEHLCRSLSERLFPITDPADVKDIGQVFFDIFRSHYWLYENAQILHRDMSLNNMMYRKRSKRNIRILGVLNDFDLSSVFPLQEAISLHRTGTPPYMAHELLGQSDVGHLYRHDIEAFYYVLLMLCCHYKIVCSLEGKVMKELSEDKKGLAFEKWYNRTTSWETLADAKFRLLADSEAISPSKSFSAFLRGSISFNICSPKGYMHAQCGPI</sequence>
<keyword evidence="3" id="KW-1185">Reference proteome</keyword>
<dbReference type="Pfam" id="PF17667">
    <property type="entry name" value="Pkinase_fungal"/>
    <property type="match status" value="1"/>
</dbReference>
<dbReference type="PANTHER" id="PTHR38248">
    <property type="entry name" value="FUNK1 6"/>
    <property type="match status" value="1"/>
</dbReference>
<dbReference type="InterPro" id="IPR000719">
    <property type="entry name" value="Prot_kinase_dom"/>
</dbReference>
<evidence type="ECO:0000313" key="2">
    <source>
        <dbReference type="EMBL" id="KAK0475736.1"/>
    </source>
</evidence>
<gene>
    <name evidence="2" type="ORF">IW261DRAFT_454772</name>
</gene>
<protein>
    <recommendedName>
        <fullName evidence="1">Protein kinase domain-containing protein</fullName>
    </recommendedName>
</protein>
<accession>A0AA39TAB2</accession>
<proteinExistence type="predicted"/>
<evidence type="ECO:0000313" key="3">
    <source>
        <dbReference type="Proteomes" id="UP001175227"/>
    </source>
</evidence>
<evidence type="ECO:0000259" key="1">
    <source>
        <dbReference type="SMART" id="SM00220"/>
    </source>
</evidence>
<reference evidence="2" key="1">
    <citation type="submission" date="2023-06" db="EMBL/GenBank/DDBJ databases">
        <authorList>
            <consortium name="Lawrence Berkeley National Laboratory"/>
            <person name="Ahrendt S."/>
            <person name="Sahu N."/>
            <person name="Indic B."/>
            <person name="Wong-Bajracharya J."/>
            <person name="Merenyi Z."/>
            <person name="Ke H.-M."/>
            <person name="Monk M."/>
            <person name="Kocsube S."/>
            <person name="Drula E."/>
            <person name="Lipzen A."/>
            <person name="Balint B."/>
            <person name="Henrissat B."/>
            <person name="Andreopoulos B."/>
            <person name="Martin F.M."/>
            <person name="Harder C.B."/>
            <person name="Rigling D."/>
            <person name="Ford K.L."/>
            <person name="Foster G.D."/>
            <person name="Pangilinan J."/>
            <person name="Papanicolaou A."/>
            <person name="Barry K."/>
            <person name="LaButti K."/>
            <person name="Viragh M."/>
            <person name="Koriabine M."/>
            <person name="Yan M."/>
            <person name="Riley R."/>
            <person name="Champramary S."/>
            <person name="Plett K.L."/>
            <person name="Tsai I.J."/>
            <person name="Slot J."/>
            <person name="Sipos G."/>
            <person name="Plett J."/>
            <person name="Nagy L.G."/>
            <person name="Grigoriev I.V."/>
        </authorList>
    </citation>
    <scope>NUCLEOTIDE SEQUENCE</scope>
    <source>
        <strain evidence="2">ICMP 16352</strain>
    </source>
</reference>
<comment type="caution">
    <text evidence="2">The sequence shown here is derived from an EMBL/GenBank/DDBJ whole genome shotgun (WGS) entry which is preliminary data.</text>
</comment>
<dbReference type="InterPro" id="IPR040976">
    <property type="entry name" value="Pkinase_fungal"/>
</dbReference>
<dbReference type="Proteomes" id="UP001175227">
    <property type="component" value="Unassembled WGS sequence"/>
</dbReference>
<dbReference type="PANTHER" id="PTHR38248:SF2">
    <property type="entry name" value="FUNK1 11"/>
    <property type="match status" value="1"/>
</dbReference>
<organism evidence="2 3">
    <name type="scientific">Armillaria novae-zelandiae</name>
    <dbReference type="NCBI Taxonomy" id="153914"/>
    <lineage>
        <taxon>Eukaryota</taxon>
        <taxon>Fungi</taxon>
        <taxon>Dikarya</taxon>
        <taxon>Basidiomycota</taxon>
        <taxon>Agaricomycotina</taxon>
        <taxon>Agaricomycetes</taxon>
        <taxon>Agaricomycetidae</taxon>
        <taxon>Agaricales</taxon>
        <taxon>Marasmiineae</taxon>
        <taxon>Physalacriaceae</taxon>
        <taxon>Armillaria</taxon>
    </lineage>
</organism>